<keyword evidence="4 16" id="KW-0862">Zinc</keyword>
<evidence type="ECO:0000256" key="6">
    <source>
        <dbReference type="ARBA" id="ARBA00023002"/>
    </source>
</evidence>
<dbReference type="SUPFAM" id="SSF50129">
    <property type="entry name" value="GroES-like"/>
    <property type="match status" value="1"/>
</dbReference>
<comment type="cofactor">
    <cofactor evidence="1 16">
        <name>Zn(2+)</name>
        <dbReference type="ChEBI" id="CHEBI:29105"/>
    </cofactor>
</comment>
<dbReference type="InterPro" id="IPR036291">
    <property type="entry name" value="NAD(P)-bd_dom_sf"/>
</dbReference>
<dbReference type="PROSITE" id="PS00059">
    <property type="entry name" value="ADH_ZINC"/>
    <property type="match status" value="1"/>
</dbReference>
<dbReference type="PANTHER" id="PTHR43161:SF9">
    <property type="entry name" value="SORBITOL DEHYDROGENASE"/>
    <property type="match status" value="1"/>
</dbReference>
<dbReference type="Pfam" id="PF08240">
    <property type="entry name" value="ADH_N"/>
    <property type="match status" value="1"/>
</dbReference>
<dbReference type="InterPro" id="IPR002328">
    <property type="entry name" value="ADH_Zn_CS"/>
</dbReference>
<comment type="catalytic activity">
    <reaction evidence="15">
        <text>L-arabinitol + NAD(+) = L-xylulose + NADH + H(+)</text>
        <dbReference type="Rhea" id="RHEA:16381"/>
        <dbReference type="ChEBI" id="CHEBI:15378"/>
        <dbReference type="ChEBI" id="CHEBI:17399"/>
        <dbReference type="ChEBI" id="CHEBI:18403"/>
        <dbReference type="ChEBI" id="CHEBI:57540"/>
        <dbReference type="ChEBI" id="CHEBI:57945"/>
        <dbReference type="EC" id="1.1.1.12"/>
    </reaction>
</comment>
<dbReference type="InterPro" id="IPR011032">
    <property type="entry name" value="GroES-like_sf"/>
</dbReference>
<evidence type="ECO:0000256" key="12">
    <source>
        <dbReference type="ARBA" id="ARBA00037881"/>
    </source>
</evidence>
<sequence length="370" mass="38797">MAAAAKAAVPDKDKMSNLSFVLNAPRDVCFAEQPKPALGDAHDVLVAVDYTGICGSDVHYWQHGSIGHFVVRDPMVLGHESAGTVVETGSAVTGLGPGDRVALEPGSGCRRCPDCRAGRYNLCESMVFAATPPHHGTLTGLWVAPADLCYRLPDTVSLREGALVEPLAVAVHIVRQAGIRPGQSVAVMGAGPVGLLCAAVARAHGAATVVSVDIVQAKLDFARRFAATHTYMPRPRTSPPDNAAAIRAHAGLPRGADVVIDASGAEPSIQTSLHLVRMGGVYVQGGMGKADISFPIMALCLKEVTARGSFRYGPGDYELAIQLIASGQVDVKQLISAVVPFSQAEEAFRRVQEGQVIKMLIAGPNNDDNI</sequence>
<keyword evidence="19" id="KW-1185">Reference proteome</keyword>
<keyword evidence="5" id="KW-0054">Arabinose catabolism</keyword>
<dbReference type="GO" id="GO:0050019">
    <property type="term" value="F:L-arabinitol 4-dehydrogenase activity"/>
    <property type="evidence" value="ECO:0007669"/>
    <property type="project" value="UniProtKB-EC"/>
</dbReference>
<gene>
    <name evidence="18" type="ORF">HRG_09665</name>
</gene>
<dbReference type="EMBL" id="JAIZPD010000013">
    <property type="protein sequence ID" value="KAH0959204.1"/>
    <property type="molecule type" value="Genomic_DNA"/>
</dbReference>
<evidence type="ECO:0000256" key="10">
    <source>
        <dbReference type="ARBA" id="ARBA00026119"/>
    </source>
</evidence>
<protein>
    <recommendedName>
        <fullName evidence="14">L-arabinitol 4-dehydrogenase</fullName>
        <ecNumber evidence="13">1.1.1.12</ecNumber>
        <ecNumber evidence="10">1.1.1.9</ecNumber>
    </recommendedName>
    <alternativeName>
        <fullName evidence="11">Xylitol dehydrogenase A</fullName>
    </alternativeName>
</protein>
<dbReference type="InterPro" id="IPR013154">
    <property type="entry name" value="ADH-like_N"/>
</dbReference>
<dbReference type="InterPro" id="IPR020843">
    <property type="entry name" value="ER"/>
</dbReference>
<dbReference type="EC" id="1.1.1.12" evidence="13"/>
<keyword evidence="6" id="KW-0560">Oxidoreductase</keyword>
<evidence type="ECO:0000256" key="3">
    <source>
        <dbReference type="ARBA" id="ARBA00022723"/>
    </source>
</evidence>
<name>A0A9P8MRL6_9HYPO</name>
<comment type="pathway">
    <text evidence="12">Carbohydrate degradation; L-arabinose degradation via L-arabinitol; D-xylulose 5-phosphate from L-arabinose (fungal route): step 2/5.</text>
</comment>
<evidence type="ECO:0000313" key="19">
    <source>
        <dbReference type="Proteomes" id="UP000824596"/>
    </source>
</evidence>
<evidence type="ECO:0000256" key="1">
    <source>
        <dbReference type="ARBA" id="ARBA00001947"/>
    </source>
</evidence>
<organism evidence="18 19">
    <name type="scientific">Hirsutella rhossiliensis</name>
    <dbReference type="NCBI Taxonomy" id="111463"/>
    <lineage>
        <taxon>Eukaryota</taxon>
        <taxon>Fungi</taxon>
        <taxon>Dikarya</taxon>
        <taxon>Ascomycota</taxon>
        <taxon>Pezizomycotina</taxon>
        <taxon>Sordariomycetes</taxon>
        <taxon>Hypocreomycetidae</taxon>
        <taxon>Hypocreales</taxon>
        <taxon>Ophiocordycipitaceae</taxon>
        <taxon>Hirsutella</taxon>
    </lineage>
</organism>
<evidence type="ECO:0000259" key="17">
    <source>
        <dbReference type="SMART" id="SM00829"/>
    </source>
</evidence>
<dbReference type="GO" id="GO:0008270">
    <property type="term" value="F:zinc ion binding"/>
    <property type="evidence" value="ECO:0007669"/>
    <property type="project" value="InterPro"/>
</dbReference>
<dbReference type="Proteomes" id="UP000824596">
    <property type="component" value="Unassembled WGS sequence"/>
</dbReference>
<evidence type="ECO:0000256" key="5">
    <source>
        <dbReference type="ARBA" id="ARBA00022935"/>
    </source>
</evidence>
<dbReference type="GeneID" id="68358794"/>
<reference evidence="18" key="1">
    <citation type="submission" date="2021-09" db="EMBL/GenBank/DDBJ databases">
        <title>A high-quality genome of the endoparasitic fungus Hirsutella rhossiliensis with a comparison of Hirsutella genomes reveals transposable elements contributing to genome size variation.</title>
        <authorList>
            <person name="Lin R."/>
            <person name="Jiao Y."/>
            <person name="Sun X."/>
            <person name="Ling J."/>
            <person name="Xie B."/>
            <person name="Cheng X."/>
        </authorList>
    </citation>
    <scope>NUCLEOTIDE SEQUENCE</scope>
    <source>
        <strain evidence="18">HR02</strain>
    </source>
</reference>
<dbReference type="GO" id="GO:0003939">
    <property type="term" value="F:L-iditol 2-dehydrogenase (NAD+) activity"/>
    <property type="evidence" value="ECO:0007669"/>
    <property type="project" value="TreeGrafter"/>
</dbReference>
<evidence type="ECO:0000313" key="18">
    <source>
        <dbReference type="EMBL" id="KAH0959204.1"/>
    </source>
</evidence>
<dbReference type="GO" id="GO:0019568">
    <property type="term" value="P:arabinose catabolic process"/>
    <property type="evidence" value="ECO:0007669"/>
    <property type="project" value="UniProtKB-KW"/>
</dbReference>
<dbReference type="CDD" id="cd05285">
    <property type="entry name" value="sorbitol_DH"/>
    <property type="match status" value="1"/>
</dbReference>
<evidence type="ECO:0000256" key="2">
    <source>
        <dbReference type="ARBA" id="ARBA00008072"/>
    </source>
</evidence>
<keyword evidence="5" id="KW-0119">Carbohydrate metabolism</keyword>
<dbReference type="OrthoDB" id="3941538at2759"/>
<dbReference type="AlphaFoldDB" id="A0A9P8MRL6"/>
<feature type="domain" description="Enoyl reductase (ER)" evidence="17">
    <location>
        <begin position="23"/>
        <end position="361"/>
    </location>
</feature>
<comment type="similarity">
    <text evidence="2 16">Belongs to the zinc-containing alcohol dehydrogenase family.</text>
</comment>
<evidence type="ECO:0000256" key="4">
    <source>
        <dbReference type="ARBA" id="ARBA00022833"/>
    </source>
</evidence>
<keyword evidence="7" id="KW-0520">NAD</keyword>
<evidence type="ECO:0000256" key="16">
    <source>
        <dbReference type="RuleBase" id="RU361277"/>
    </source>
</evidence>
<proteinExistence type="inferred from homology"/>
<dbReference type="PANTHER" id="PTHR43161">
    <property type="entry name" value="SORBITOL DEHYDROGENASE"/>
    <property type="match status" value="1"/>
</dbReference>
<dbReference type="FunFam" id="3.40.50.720:FF:000068">
    <property type="entry name" value="Sorbitol dehydrogenase"/>
    <property type="match status" value="1"/>
</dbReference>
<keyword evidence="3 16" id="KW-0479">Metal-binding</keyword>
<accession>A0A9P8MRL6</accession>
<dbReference type="GO" id="GO:0006062">
    <property type="term" value="P:sorbitol catabolic process"/>
    <property type="evidence" value="ECO:0007669"/>
    <property type="project" value="TreeGrafter"/>
</dbReference>
<dbReference type="SUPFAM" id="SSF51735">
    <property type="entry name" value="NAD(P)-binding Rossmann-fold domains"/>
    <property type="match status" value="1"/>
</dbReference>
<dbReference type="Pfam" id="PF00107">
    <property type="entry name" value="ADH_zinc_N"/>
    <property type="match status" value="1"/>
</dbReference>
<dbReference type="SMART" id="SM00829">
    <property type="entry name" value="PKS_ER"/>
    <property type="match status" value="1"/>
</dbReference>
<dbReference type="RefSeq" id="XP_044716717.1">
    <property type="nucleotide sequence ID" value="XM_044868136.1"/>
</dbReference>
<dbReference type="Gene3D" id="3.40.50.720">
    <property type="entry name" value="NAD(P)-binding Rossmann-like Domain"/>
    <property type="match status" value="1"/>
</dbReference>
<dbReference type="EC" id="1.1.1.9" evidence="10"/>
<dbReference type="InterPro" id="IPR045306">
    <property type="entry name" value="SDH-like"/>
</dbReference>
<evidence type="ECO:0000256" key="8">
    <source>
        <dbReference type="ARBA" id="ARBA00024843"/>
    </source>
</evidence>
<dbReference type="InterPro" id="IPR013149">
    <property type="entry name" value="ADH-like_C"/>
</dbReference>
<evidence type="ECO:0000256" key="9">
    <source>
        <dbReference type="ARBA" id="ARBA00025713"/>
    </source>
</evidence>
<dbReference type="Gene3D" id="3.90.180.10">
    <property type="entry name" value="Medium-chain alcohol dehydrogenases, catalytic domain"/>
    <property type="match status" value="1"/>
</dbReference>
<evidence type="ECO:0000256" key="11">
    <source>
        <dbReference type="ARBA" id="ARBA00030139"/>
    </source>
</evidence>
<comment type="caution">
    <text evidence="18">The sequence shown here is derived from an EMBL/GenBank/DDBJ whole genome shotgun (WGS) entry which is preliminary data.</text>
</comment>
<comment type="pathway">
    <text evidence="9">Carbohydrate degradation; L-arabinose degradation via L-arabinitol; D-xylulose 5-phosphate from L-arabinose (fungal route): step 4/5.</text>
</comment>
<comment type="function">
    <text evidence="8">Xylitol dehydrogenase which catalyzes the conversion of xylitol to D-xylulose. Xylose is a major component of hemicelluloses such as xylan. Most fungi utilize D-xylose via three enzymatic reactions, xylose reductase (XR), xylitol dehydrogenase (XDH), and xylulokinase, to form xylulose 5-phosphate, which enters pentose phosphate pathway.</text>
</comment>
<evidence type="ECO:0000256" key="14">
    <source>
        <dbReference type="ARBA" id="ARBA00039783"/>
    </source>
</evidence>
<evidence type="ECO:0000256" key="13">
    <source>
        <dbReference type="ARBA" id="ARBA00038954"/>
    </source>
</evidence>
<evidence type="ECO:0000256" key="7">
    <source>
        <dbReference type="ARBA" id="ARBA00023027"/>
    </source>
</evidence>
<evidence type="ECO:0000256" key="15">
    <source>
        <dbReference type="ARBA" id="ARBA00049317"/>
    </source>
</evidence>
<dbReference type="GO" id="GO:0046526">
    <property type="term" value="F:D-xylulose reductase activity"/>
    <property type="evidence" value="ECO:0007669"/>
    <property type="project" value="UniProtKB-EC"/>
</dbReference>